<evidence type="ECO:0000313" key="1">
    <source>
        <dbReference type="EMBL" id="PRQ33221.1"/>
    </source>
</evidence>
<protein>
    <submittedName>
        <fullName evidence="1">Uncharacterized protein</fullName>
    </submittedName>
</protein>
<sequence>MNPPLGEMLIRADQPWLDFVVASCNGLQQYRSKLYMAETYIYWRSVVSNGGYVKGGVRYLIMDNLVVKPMSTVSIVDVLKELNVMEVGVLEQKLVGLGTEEGLKLVKASLESNPVLSNIFLGNELHKLRFNSGA</sequence>
<dbReference type="PANTHER" id="PTHR33103:SF111">
    <property type="entry name" value="DUF674 DOMAIN-CONTAINING PROTEIN"/>
    <property type="match status" value="1"/>
</dbReference>
<gene>
    <name evidence="1" type="ORF">RchiOBHm_Chr5g0055161</name>
</gene>
<proteinExistence type="predicted"/>
<keyword evidence="2" id="KW-1185">Reference proteome</keyword>
<dbReference type="Gramene" id="PRQ33221">
    <property type="protein sequence ID" value="PRQ33221"/>
    <property type="gene ID" value="RchiOBHm_Chr5g0055161"/>
</dbReference>
<reference evidence="1 2" key="1">
    <citation type="journal article" date="2018" name="Nat. Genet.">
        <title>The Rosa genome provides new insights in the design of modern roses.</title>
        <authorList>
            <person name="Bendahmane M."/>
        </authorList>
    </citation>
    <scope>NUCLEOTIDE SEQUENCE [LARGE SCALE GENOMIC DNA]</scope>
    <source>
        <strain evidence="2">cv. Old Blush</strain>
    </source>
</reference>
<dbReference type="PANTHER" id="PTHR33103">
    <property type="entry name" value="OS01G0153900 PROTEIN"/>
    <property type="match status" value="1"/>
</dbReference>
<dbReference type="Proteomes" id="UP000238479">
    <property type="component" value="Chromosome 5"/>
</dbReference>
<comment type="caution">
    <text evidence="1">The sequence shown here is derived from an EMBL/GenBank/DDBJ whole genome shotgun (WGS) entry which is preliminary data.</text>
</comment>
<evidence type="ECO:0000313" key="2">
    <source>
        <dbReference type="Proteomes" id="UP000238479"/>
    </source>
</evidence>
<accession>A0A2P6QGC2</accession>
<dbReference type="Pfam" id="PF05056">
    <property type="entry name" value="DUF674"/>
    <property type="match status" value="1"/>
</dbReference>
<dbReference type="InterPro" id="IPR007750">
    <property type="entry name" value="DUF674"/>
</dbReference>
<dbReference type="AlphaFoldDB" id="A0A2P6QGC2"/>
<organism evidence="1 2">
    <name type="scientific">Rosa chinensis</name>
    <name type="common">China rose</name>
    <dbReference type="NCBI Taxonomy" id="74649"/>
    <lineage>
        <taxon>Eukaryota</taxon>
        <taxon>Viridiplantae</taxon>
        <taxon>Streptophyta</taxon>
        <taxon>Embryophyta</taxon>
        <taxon>Tracheophyta</taxon>
        <taxon>Spermatophyta</taxon>
        <taxon>Magnoliopsida</taxon>
        <taxon>eudicotyledons</taxon>
        <taxon>Gunneridae</taxon>
        <taxon>Pentapetalae</taxon>
        <taxon>rosids</taxon>
        <taxon>fabids</taxon>
        <taxon>Rosales</taxon>
        <taxon>Rosaceae</taxon>
        <taxon>Rosoideae</taxon>
        <taxon>Rosoideae incertae sedis</taxon>
        <taxon>Rosa</taxon>
    </lineage>
</organism>
<name>A0A2P6QGC2_ROSCH</name>
<dbReference type="EMBL" id="PDCK01000043">
    <property type="protein sequence ID" value="PRQ33221.1"/>
    <property type="molecule type" value="Genomic_DNA"/>
</dbReference>